<gene>
    <name evidence="2" type="ORF">DDE83_002276</name>
</gene>
<dbReference type="AlphaFoldDB" id="A0A364NAM9"/>
<dbReference type="EMBL" id="QGDH01000023">
    <property type="protein sequence ID" value="RAR14326.1"/>
    <property type="molecule type" value="Genomic_DNA"/>
</dbReference>
<name>A0A364NAM9_STELY</name>
<feature type="compositionally biased region" description="Polar residues" evidence="1">
    <location>
        <begin position="131"/>
        <end position="156"/>
    </location>
</feature>
<sequence length="421" mass="45422">MASGFTTPEAVLSAAENDTSSDQLDQIVLCWVRGVNDPHSGKVLSASASQHLQTIYQLRNLLGLPMSSRCLIPLHPVNDDVRLKEYWERRFSASLSRPAQDKPSTTASPQNSGTGVTQHDWVHIAPRGSPSGASSNIGRTDGTAQHQQHSVSQGPVHSSPGFFSPNAQVTNNAAARPLPPTTPERGGRTIASIGATKQNADGMPTGDRTVDGSHQGSPDSALFQEKLSTVSSADIYDTTQYTTPKADPVQAEGVILAPSPNVPPRRSTLSLSGRVEAGEMSPKTPRKSIRAGGSPQVPSASQCDNLEHSNKLPCMDCGEEDGHKYDCNIGNIMPMMNPTVLDYRDFIDAADQFDPGPYTSHFDQHPNVEPEDPQTQIGGMADVIRNEDSFKEDAELHRLPDDLMILLWAFKTSNGVRLNNE</sequence>
<feature type="region of interest" description="Disordered" evidence="1">
    <location>
        <begin position="93"/>
        <end position="217"/>
    </location>
</feature>
<evidence type="ECO:0000313" key="2">
    <source>
        <dbReference type="EMBL" id="RAR14326.1"/>
    </source>
</evidence>
<proteinExistence type="predicted"/>
<feature type="compositionally biased region" description="Polar residues" evidence="1">
    <location>
        <begin position="93"/>
        <end position="117"/>
    </location>
</feature>
<dbReference type="Proteomes" id="UP000249619">
    <property type="component" value="Unassembled WGS sequence"/>
</dbReference>
<feature type="region of interest" description="Disordered" evidence="1">
    <location>
        <begin position="255"/>
        <end position="304"/>
    </location>
</feature>
<accession>A0A364NAM9</accession>
<keyword evidence="3" id="KW-1185">Reference proteome</keyword>
<comment type="caution">
    <text evidence="2">The sequence shown here is derived from an EMBL/GenBank/DDBJ whole genome shotgun (WGS) entry which is preliminary data.</text>
</comment>
<evidence type="ECO:0000256" key="1">
    <source>
        <dbReference type="SAM" id="MobiDB-lite"/>
    </source>
</evidence>
<reference evidence="3" key="1">
    <citation type="submission" date="2018-05" db="EMBL/GenBank/DDBJ databases">
        <title>Draft genome sequence of Stemphylium lycopersici strain CIDEFI 213.</title>
        <authorList>
            <person name="Medina R."/>
            <person name="Franco M.E.E."/>
            <person name="Lucentini C.G."/>
            <person name="Saparrat M.C.N."/>
            <person name="Balatti P.A."/>
        </authorList>
    </citation>
    <scope>NUCLEOTIDE SEQUENCE [LARGE SCALE GENOMIC DNA]</scope>
    <source>
        <strain evidence="3">CIDEFI 213</strain>
    </source>
</reference>
<evidence type="ECO:0000313" key="3">
    <source>
        <dbReference type="Proteomes" id="UP000249619"/>
    </source>
</evidence>
<protein>
    <submittedName>
        <fullName evidence="2">Beta-lactamase family protein</fullName>
    </submittedName>
</protein>
<organism evidence="2 3">
    <name type="scientific">Stemphylium lycopersici</name>
    <name type="common">Tomato gray leaf spot disease fungus</name>
    <name type="synonym">Thyrospora lycopersici</name>
    <dbReference type="NCBI Taxonomy" id="183478"/>
    <lineage>
        <taxon>Eukaryota</taxon>
        <taxon>Fungi</taxon>
        <taxon>Dikarya</taxon>
        <taxon>Ascomycota</taxon>
        <taxon>Pezizomycotina</taxon>
        <taxon>Dothideomycetes</taxon>
        <taxon>Pleosporomycetidae</taxon>
        <taxon>Pleosporales</taxon>
        <taxon>Pleosporineae</taxon>
        <taxon>Pleosporaceae</taxon>
        <taxon>Stemphylium</taxon>
    </lineage>
</organism>